<proteinExistence type="predicted"/>
<name>A0A4Z1BW78_9FLAO</name>
<keyword evidence="7" id="KW-0732">Signal</keyword>
<dbReference type="PANTHER" id="PTHR24421:SF60">
    <property type="entry name" value="SENSOR HISTIDINE KINASE COMP"/>
    <property type="match status" value="1"/>
</dbReference>
<dbReference type="RefSeq" id="WP_135834975.1">
    <property type="nucleotide sequence ID" value="NZ_SRPE01000004.1"/>
</dbReference>
<sequence length="567" mass="66188">MKRSLFFGLILLIFSCQSTQDSQAEENISSNNEVYDTAWKFYEKEESDSAYAYFNQAKYIFFKQNNKSQAAKCLINMGYISKDKGDFFGSQELTIEAIKLLNSKEKDKREILSSAYNSLGQSTHNLGNYKEAIHYYKKAIEYSTDETVFIINENNIANSYRYNEQFDEAIEIYQDLLKNKKIIESPKEYARVLDNLGYTKWLQNKHLNVEEDLNKALTIRLNENDLWGQNASYAHLIDYYSNVDYKKALDYAYKRKKIAFENNSVDDQLEVYQQLILLENPTNSKKNFEAYQKLNDSIQLVRSKSKNQFALVRYDSEKNKADFLKAEAENEKKKNDILRLYILIGLLVVLFGFAYFLYRKRKQKLEQEKVLLEQEKVLEVKKTELKYSKKVHDKVANGIYHVMSDIENQSELKREEILDKLELVYEISRDISYEKIDNYQQDNFADILSQLLSSYDSEQVKIFLIGNENSIWKKASANAKTEVFLVLQELLTNMKKHSEASRVILNFKEENQQIIINYSDNGIGISELKLKNGLKNTVSRISSLNGDVIFETENINGLKIIITFPIS</sequence>
<dbReference type="PROSITE" id="PS50293">
    <property type="entry name" value="TPR_REGION"/>
    <property type="match status" value="1"/>
</dbReference>
<dbReference type="EMBL" id="SRPE01000004">
    <property type="protein sequence ID" value="TGN27782.1"/>
    <property type="molecule type" value="Genomic_DNA"/>
</dbReference>
<accession>A0A4Z1BW78</accession>
<dbReference type="InterPro" id="IPR011990">
    <property type="entry name" value="TPR-like_helical_dom_sf"/>
</dbReference>
<evidence type="ECO:0000313" key="9">
    <source>
        <dbReference type="Proteomes" id="UP000297998"/>
    </source>
</evidence>
<dbReference type="AlphaFoldDB" id="A0A4Z1BW78"/>
<dbReference type="Pfam" id="PF13181">
    <property type="entry name" value="TPR_8"/>
    <property type="match status" value="1"/>
</dbReference>
<dbReference type="Proteomes" id="UP000297998">
    <property type="component" value="Unassembled WGS sequence"/>
</dbReference>
<gene>
    <name evidence="8" type="ORF">E4J94_06105</name>
</gene>
<dbReference type="GO" id="GO:0016301">
    <property type="term" value="F:kinase activity"/>
    <property type="evidence" value="ECO:0007669"/>
    <property type="project" value="UniProtKB-KW"/>
</dbReference>
<evidence type="ECO:0000256" key="1">
    <source>
        <dbReference type="ARBA" id="ARBA00022679"/>
    </source>
</evidence>
<evidence type="ECO:0000256" key="4">
    <source>
        <dbReference type="PROSITE-ProRule" id="PRU00339"/>
    </source>
</evidence>
<dbReference type="InterPro" id="IPR050482">
    <property type="entry name" value="Sensor_HK_TwoCompSys"/>
</dbReference>
<evidence type="ECO:0000256" key="7">
    <source>
        <dbReference type="SAM" id="SignalP"/>
    </source>
</evidence>
<keyword evidence="6" id="KW-1133">Transmembrane helix</keyword>
<feature type="coiled-coil region" evidence="5">
    <location>
        <begin position="314"/>
        <end position="382"/>
    </location>
</feature>
<dbReference type="Pfam" id="PF13176">
    <property type="entry name" value="TPR_7"/>
    <property type="match status" value="1"/>
</dbReference>
<dbReference type="InterPro" id="IPR036890">
    <property type="entry name" value="HATPase_C_sf"/>
</dbReference>
<feature type="chain" id="PRO_5021200538" evidence="7">
    <location>
        <begin position="25"/>
        <end position="567"/>
    </location>
</feature>
<reference evidence="8 9" key="1">
    <citation type="submission" date="2019-03" db="EMBL/GenBank/DDBJ databases">
        <title>Empedobacter tilapiae sp. nov., isolated from an intestine of Nile tilapia Oreochromis niloticus.</title>
        <authorList>
            <person name="Kim Y.-O."/>
            <person name="Yoon J.-H."/>
        </authorList>
    </citation>
    <scope>NUCLEOTIDE SEQUENCE [LARGE SCALE GENOMIC DNA]</scope>
    <source>
        <strain evidence="8 9">MRS2</strain>
    </source>
</reference>
<evidence type="ECO:0000256" key="3">
    <source>
        <dbReference type="ARBA" id="ARBA00023012"/>
    </source>
</evidence>
<feature type="transmembrane region" description="Helical" evidence="6">
    <location>
        <begin position="338"/>
        <end position="358"/>
    </location>
</feature>
<organism evidence="8 9">
    <name type="scientific">Empedobacter tilapiae</name>
    <dbReference type="NCBI Taxonomy" id="2491114"/>
    <lineage>
        <taxon>Bacteria</taxon>
        <taxon>Pseudomonadati</taxon>
        <taxon>Bacteroidota</taxon>
        <taxon>Flavobacteriia</taxon>
        <taxon>Flavobacteriales</taxon>
        <taxon>Weeksellaceae</taxon>
        <taxon>Empedobacter</taxon>
    </lineage>
</organism>
<dbReference type="Gene3D" id="1.25.40.10">
    <property type="entry name" value="Tetratricopeptide repeat domain"/>
    <property type="match status" value="2"/>
</dbReference>
<evidence type="ECO:0000256" key="6">
    <source>
        <dbReference type="SAM" id="Phobius"/>
    </source>
</evidence>
<keyword evidence="9" id="KW-1185">Reference proteome</keyword>
<evidence type="ECO:0000256" key="2">
    <source>
        <dbReference type="ARBA" id="ARBA00022777"/>
    </source>
</evidence>
<dbReference type="PROSITE" id="PS51257">
    <property type="entry name" value="PROKAR_LIPOPROTEIN"/>
    <property type="match status" value="1"/>
</dbReference>
<dbReference type="PROSITE" id="PS50005">
    <property type="entry name" value="TPR"/>
    <property type="match status" value="1"/>
</dbReference>
<keyword evidence="5" id="KW-0175">Coiled coil</keyword>
<feature type="signal peptide" evidence="7">
    <location>
        <begin position="1"/>
        <end position="24"/>
    </location>
</feature>
<dbReference type="SUPFAM" id="SSF48452">
    <property type="entry name" value="TPR-like"/>
    <property type="match status" value="1"/>
</dbReference>
<protein>
    <submittedName>
        <fullName evidence="8">Tetratricopeptide repeat-containing sensor histidine kinase</fullName>
    </submittedName>
</protein>
<keyword evidence="1" id="KW-0808">Transferase</keyword>
<keyword evidence="2 8" id="KW-0418">Kinase</keyword>
<keyword evidence="6" id="KW-0812">Transmembrane</keyword>
<feature type="repeat" description="TPR" evidence="4">
    <location>
        <begin position="113"/>
        <end position="146"/>
    </location>
</feature>
<keyword evidence="6" id="KW-0472">Membrane</keyword>
<evidence type="ECO:0000313" key="8">
    <source>
        <dbReference type="EMBL" id="TGN27782.1"/>
    </source>
</evidence>
<dbReference type="SUPFAM" id="SSF55874">
    <property type="entry name" value="ATPase domain of HSP90 chaperone/DNA topoisomerase II/histidine kinase"/>
    <property type="match status" value="1"/>
</dbReference>
<dbReference type="OrthoDB" id="943406at2"/>
<keyword evidence="3" id="KW-0902">Two-component regulatory system</keyword>
<comment type="caution">
    <text evidence="8">The sequence shown here is derived from an EMBL/GenBank/DDBJ whole genome shotgun (WGS) entry which is preliminary data.</text>
</comment>
<dbReference type="SMART" id="SM00028">
    <property type="entry name" value="TPR"/>
    <property type="match status" value="4"/>
</dbReference>
<evidence type="ECO:0000256" key="5">
    <source>
        <dbReference type="SAM" id="Coils"/>
    </source>
</evidence>
<keyword evidence="4" id="KW-0802">TPR repeat</keyword>
<dbReference type="GO" id="GO:0000160">
    <property type="term" value="P:phosphorelay signal transduction system"/>
    <property type="evidence" value="ECO:0007669"/>
    <property type="project" value="UniProtKB-KW"/>
</dbReference>
<dbReference type="Gene3D" id="3.30.565.10">
    <property type="entry name" value="Histidine kinase-like ATPase, C-terminal domain"/>
    <property type="match status" value="1"/>
</dbReference>
<dbReference type="InterPro" id="IPR019734">
    <property type="entry name" value="TPR_rpt"/>
</dbReference>
<dbReference type="PANTHER" id="PTHR24421">
    <property type="entry name" value="NITRATE/NITRITE SENSOR PROTEIN NARX-RELATED"/>
    <property type="match status" value="1"/>
</dbReference>